<feature type="domain" description="DUF4097" evidence="3">
    <location>
        <begin position="91"/>
        <end position="293"/>
    </location>
</feature>
<dbReference type="Proteomes" id="UP000437824">
    <property type="component" value="Unassembled WGS sequence"/>
</dbReference>
<gene>
    <name evidence="4" type="ORF">GKZ57_07510</name>
</gene>
<evidence type="ECO:0000313" key="4">
    <source>
        <dbReference type="EMBL" id="MTD61112.1"/>
    </source>
</evidence>
<evidence type="ECO:0000256" key="1">
    <source>
        <dbReference type="SAM" id="MobiDB-lite"/>
    </source>
</evidence>
<keyword evidence="2" id="KW-1133">Transmembrane helix</keyword>
<organism evidence="4 5">
    <name type="scientific">Blautia luti DSM 14534 = JCM 17040</name>
    <dbReference type="NCBI Taxonomy" id="649762"/>
    <lineage>
        <taxon>Bacteria</taxon>
        <taxon>Bacillati</taxon>
        <taxon>Bacillota</taxon>
        <taxon>Clostridia</taxon>
        <taxon>Lachnospirales</taxon>
        <taxon>Lachnospiraceae</taxon>
        <taxon>Blautia</taxon>
    </lineage>
</organism>
<dbReference type="Pfam" id="PF13349">
    <property type="entry name" value="DUF4097"/>
    <property type="match status" value="1"/>
</dbReference>
<evidence type="ECO:0000313" key="5">
    <source>
        <dbReference type="Proteomes" id="UP000437824"/>
    </source>
</evidence>
<feature type="transmembrane region" description="Helical" evidence="2">
    <location>
        <begin position="30"/>
        <end position="51"/>
    </location>
</feature>
<accession>A0A844GIX4</accession>
<dbReference type="Gene3D" id="2.160.20.120">
    <property type="match status" value="1"/>
</dbReference>
<protein>
    <submittedName>
        <fullName evidence="4">DUF4097 family beta strand repeat protein</fullName>
    </submittedName>
</protein>
<dbReference type="InterPro" id="IPR025164">
    <property type="entry name" value="Toastrack_DUF4097"/>
</dbReference>
<comment type="caution">
    <text evidence="4">The sequence shown here is derived from an EMBL/GenBank/DDBJ whole genome shotgun (WGS) entry which is preliminary data.</text>
</comment>
<feature type="region of interest" description="Disordered" evidence="1">
    <location>
        <begin position="1"/>
        <end position="20"/>
    </location>
</feature>
<reference evidence="4 5" key="1">
    <citation type="submission" date="2019-11" db="EMBL/GenBank/DDBJ databases">
        <title>Draft genome sequence of Blautia luti DSM 14534T, isolated from human stool.</title>
        <authorList>
            <person name="Ortiz R."/>
            <person name="Melis-Arcos F."/>
            <person name="Covarrubias P."/>
            <person name="Cardenas J.P."/>
            <person name="Perez-Donoso J."/>
            <person name="Almonacid D."/>
        </authorList>
    </citation>
    <scope>NUCLEOTIDE SEQUENCE [LARGE SCALE GENOMIC DNA]</scope>
    <source>
        <strain evidence="4 5">DSM 14534</strain>
    </source>
</reference>
<proteinExistence type="predicted"/>
<dbReference type="AlphaFoldDB" id="A0A844GIX4"/>
<dbReference type="EMBL" id="WMBC01000005">
    <property type="protein sequence ID" value="MTD61112.1"/>
    <property type="molecule type" value="Genomic_DNA"/>
</dbReference>
<name>A0A844GIX4_9FIRM</name>
<evidence type="ECO:0000259" key="3">
    <source>
        <dbReference type="Pfam" id="PF13349"/>
    </source>
</evidence>
<evidence type="ECO:0000256" key="2">
    <source>
        <dbReference type="SAM" id="Phobius"/>
    </source>
</evidence>
<keyword evidence="2" id="KW-0472">Membrane</keyword>
<keyword evidence="2" id="KW-0812">Transmembrane</keyword>
<sequence>MEQHADCEAGTPDHRQKEREVRTMKRWAKVWLAAGVGCCVCGAALTGIGVASGGSKYVKSADLNKMDGAAKKSDNEMVLEKTKLDDFDSADISMTDMNLQVVSSDDQYCYISYRASDQKKDPISYQVKDGKLRIQENNNDGKTYYHVDIGFLSGLLGEGTLTTDENVVTIYVPEGQKWKLADIKSDMGNILLNGCEIENGAVQTDSGDVFFKNCDFNNLKVKTDMGDLCFIGKEDVMRTWNIQVNTDMGDINVDDALTGKMVEDQEDCDISYTQKGTGGNLVIQTDSGNIRLKCR</sequence>